<dbReference type="EMBL" id="BARW01020941">
    <property type="protein sequence ID" value="GAI97537.1"/>
    <property type="molecule type" value="Genomic_DNA"/>
</dbReference>
<accession>X1SWV9</accession>
<proteinExistence type="predicted"/>
<organism evidence="1">
    <name type="scientific">marine sediment metagenome</name>
    <dbReference type="NCBI Taxonomy" id="412755"/>
    <lineage>
        <taxon>unclassified sequences</taxon>
        <taxon>metagenomes</taxon>
        <taxon>ecological metagenomes</taxon>
    </lineage>
</organism>
<sequence>MFSRRKKGEQARKIKFNDKIVELIVLDGLIEEICGGIKSYNDREYISNIHGNMGYKKTNPNLIIRRPLTEEEKRSGIKVKDFSIEPHLIRYDKGGATIRSDGALIQYYKPIEFYIKWDTNTVSEIDRRHGLRNRHRYFSEGIGVSTVGEYSPIFRYSNFDVFFNNYNIIFAKNAY</sequence>
<reference evidence="1" key="1">
    <citation type="journal article" date="2014" name="Front. Microbiol.">
        <title>High frequency of phylogenetically diverse reductive dehalogenase-homologous genes in deep subseafloor sedimentary metagenomes.</title>
        <authorList>
            <person name="Kawai M."/>
            <person name="Futagami T."/>
            <person name="Toyoda A."/>
            <person name="Takaki Y."/>
            <person name="Nishi S."/>
            <person name="Hori S."/>
            <person name="Arai W."/>
            <person name="Tsubouchi T."/>
            <person name="Morono Y."/>
            <person name="Uchiyama I."/>
            <person name="Ito T."/>
            <person name="Fujiyama A."/>
            <person name="Inagaki F."/>
            <person name="Takami H."/>
        </authorList>
    </citation>
    <scope>NUCLEOTIDE SEQUENCE</scope>
    <source>
        <strain evidence="1">Expedition CK06-06</strain>
    </source>
</reference>
<dbReference type="AlphaFoldDB" id="X1SWV9"/>
<name>X1SWV9_9ZZZZ</name>
<gene>
    <name evidence="1" type="ORF">S12H4_35282</name>
</gene>
<feature type="non-terminal residue" evidence="1">
    <location>
        <position position="175"/>
    </location>
</feature>
<comment type="caution">
    <text evidence="1">The sequence shown here is derived from an EMBL/GenBank/DDBJ whole genome shotgun (WGS) entry which is preliminary data.</text>
</comment>
<evidence type="ECO:0000313" key="1">
    <source>
        <dbReference type="EMBL" id="GAI97537.1"/>
    </source>
</evidence>
<protein>
    <submittedName>
        <fullName evidence="1">Uncharacterized protein</fullName>
    </submittedName>
</protein>